<comment type="cofactor">
    <cofactor evidence="10 11">
        <name>Zn(2+)</name>
        <dbReference type="ChEBI" id="CHEBI:29105"/>
    </cofactor>
    <text evidence="10 11">Binds 1 zinc ion per subunit.</text>
</comment>
<sequence>MFCVFFSNMFKINCEMKDLNAKGVIMKAFDQFRVKSCIDFKPWDAEEYYIEIQKLDGCWSYVGRFFANGQNLSIGAGCDNLATVEHEILHALGFYHEQSRYDRDDYVQIALENVITGHENNFIKVGSNESITHGVPYDYMSVMHYSKDAFTNGNGSTIITTDPQFQQVIGQKLGMSPRDAEELNLLYNCSKYLQFKTNWNCAVHTAANFNVTCLFIPEDQKKGYFIHTSTASGQEGDTTQLKSDIMRPGRKCNVQCLQFYYFHTGNESDKLNIWIREFQDQQDTTGTLRCMGQLTGPPTSHWKIHHVSLDATELFQVVFEVQKGAGSSTGGFSIDDINLSETECPHLTWQVDDFENLLNTSDWGTRMYSPRQYSREGYAYRVAVILYQTYFGMFLQLLSGEYDDQLEWPCLQKQITFQLLDQSSNMQLQMSKQMSFTTNENDMTSNGILIWNNPRENGTRLFTESNELFNYLSILYQIDLTPLVNGTTLPCPQVRQHGAHLPTNMSESPCVPR</sequence>
<dbReference type="PROSITE" id="PS50060">
    <property type="entry name" value="MAM_2"/>
    <property type="match status" value="1"/>
</dbReference>
<evidence type="ECO:0000256" key="2">
    <source>
        <dbReference type="ARBA" id="ARBA00022723"/>
    </source>
</evidence>
<keyword evidence="3" id="KW-0732">Signal</keyword>
<dbReference type="SUPFAM" id="SSF55486">
    <property type="entry name" value="Metalloproteases ('zincins'), catalytic domain"/>
    <property type="match status" value="1"/>
</dbReference>
<dbReference type="EC" id="3.4.24.-" evidence="11"/>
<dbReference type="PANTHER" id="PTHR10127">
    <property type="entry name" value="DISCOIDIN, CUB, EGF, LAMININ , AND ZINC METALLOPROTEASE DOMAIN CONTAINING"/>
    <property type="match status" value="1"/>
</dbReference>
<feature type="binding site" evidence="10">
    <location>
        <position position="90"/>
    </location>
    <ligand>
        <name>Zn(2+)</name>
        <dbReference type="ChEBI" id="CHEBI:29105"/>
        <note>catalytic</note>
    </ligand>
</feature>
<dbReference type="GeneTree" id="ENSGT00950000183111"/>
<evidence type="ECO:0000256" key="8">
    <source>
        <dbReference type="ARBA" id="ARBA00023157"/>
    </source>
</evidence>
<dbReference type="Pfam" id="PF01400">
    <property type="entry name" value="Astacin"/>
    <property type="match status" value="1"/>
</dbReference>
<feature type="domain" description="MAM" evidence="12">
    <location>
        <begin position="204"/>
        <end position="346"/>
    </location>
</feature>
<keyword evidence="2 10" id="KW-0479">Metal-binding</keyword>
<keyword evidence="6 10" id="KW-0482">Metalloprotease</keyword>
<keyword evidence="7" id="KW-0865">Zymogen</keyword>
<dbReference type="InterPro" id="IPR002083">
    <property type="entry name" value="MATH/TRAF_dom"/>
</dbReference>
<dbReference type="InterPro" id="IPR013320">
    <property type="entry name" value="ConA-like_dom_sf"/>
</dbReference>
<keyword evidence="4 10" id="KW-0378">Hydrolase</keyword>
<reference evidence="14" key="1">
    <citation type="submission" date="2025-08" db="UniProtKB">
        <authorList>
            <consortium name="Ensembl"/>
        </authorList>
    </citation>
    <scope>IDENTIFICATION</scope>
</reference>
<dbReference type="AlphaFoldDB" id="A0A3Q2QTX5"/>
<reference evidence="14" key="2">
    <citation type="submission" date="2025-09" db="UniProtKB">
        <authorList>
            <consortium name="Ensembl"/>
        </authorList>
    </citation>
    <scope>IDENTIFICATION</scope>
</reference>
<evidence type="ECO:0000256" key="5">
    <source>
        <dbReference type="ARBA" id="ARBA00022833"/>
    </source>
</evidence>
<feature type="binding site" evidence="10">
    <location>
        <position position="86"/>
    </location>
    <ligand>
        <name>Zn(2+)</name>
        <dbReference type="ChEBI" id="CHEBI:29105"/>
        <note>catalytic</note>
    </ligand>
</feature>
<dbReference type="GO" id="GO:0006508">
    <property type="term" value="P:proteolysis"/>
    <property type="evidence" value="ECO:0007669"/>
    <property type="project" value="UniProtKB-KW"/>
</dbReference>
<dbReference type="InterPro" id="IPR008974">
    <property type="entry name" value="TRAF-like"/>
</dbReference>
<dbReference type="GO" id="GO:0004222">
    <property type="term" value="F:metalloendopeptidase activity"/>
    <property type="evidence" value="ECO:0007669"/>
    <property type="project" value="UniProtKB-UniRule"/>
</dbReference>
<dbReference type="GO" id="GO:0008270">
    <property type="term" value="F:zinc ion binding"/>
    <property type="evidence" value="ECO:0007669"/>
    <property type="project" value="UniProtKB-UniRule"/>
</dbReference>
<evidence type="ECO:0000256" key="3">
    <source>
        <dbReference type="ARBA" id="ARBA00022729"/>
    </source>
</evidence>
<evidence type="ECO:0000256" key="7">
    <source>
        <dbReference type="ARBA" id="ARBA00023145"/>
    </source>
</evidence>
<feature type="active site" evidence="10">
    <location>
        <position position="87"/>
    </location>
</feature>
<dbReference type="InterPro" id="IPR001506">
    <property type="entry name" value="Peptidase_M12A"/>
</dbReference>
<dbReference type="PANTHER" id="PTHR10127:SF903">
    <property type="entry name" value="MEPRIN A SUBUNIT"/>
    <property type="match status" value="1"/>
</dbReference>
<organism evidence="14 15">
    <name type="scientific">Fundulus heteroclitus</name>
    <name type="common">Killifish</name>
    <name type="synonym">Mummichog</name>
    <dbReference type="NCBI Taxonomy" id="8078"/>
    <lineage>
        <taxon>Eukaryota</taxon>
        <taxon>Metazoa</taxon>
        <taxon>Chordata</taxon>
        <taxon>Craniata</taxon>
        <taxon>Vertebrata</taxon>
        <taxon>Euteleostomi</taxon>
        <taxon>Actinopterygii</taxon>
        <taxon>Neopterygii</taxon>
        <taxon>Teleostei</taxon>
        <taxon>Neoteleostei</taxon>
        <taxon>Acanthomorphata</taxon>
        <taxon>Ovalentaria</taxon>
        <taxon>Atherinomorphae</taxon>
        <taxon>Cyprinodontiformes</taxon>
        <taxon>Fundulidae</taxon>
        <taxon>Fundulus</taxon>
    </lineage>
</organism>
<protein>
    <recommendedName>
        <fullName evidence="11">Metalloendopeptidase</fullName>
        <ecNumber evidence="11">3.4.24.-</ecNumber>
    </recommendedName>
</protein>
<dbReference type="InterPro" id="IPR024079">
    <property type="entry name" value="MetalloPept_cat_dom_sf"/>
</dbReference>
<evidence type="ECO:0000256" key="9">
    <source>
        <dbReference type="ARBA" id="ARBA00023180"/>
    </source>
</evidence>
<keyword evidence="9" id="KW-0325">Glycoprotein</keyword>
<dbReference type="PRINTS" id="PR00480">
    <property type="entry name" value="ASTACIN"/>
</dbReference>
<proteinExistence type="predicted"/>
<keyword evidence="1 10" id="KW-0645">Protease</keyword>
<evidence type="ECO:0000259" key="12">
    <source>
        <dbReference type="PROSITE" id="PS50060"/>
    </source>
</evidence>
<dbReference type="Pfam" id="PF22486">
    <property type="entry name" value="MATH_2"/>
    <property type="match status" value="1"/>
</dbReference>
<dbReference type="PROSITE" id="PS51864">
    <property type="entry name" value="ASTACIN"/>
    <property type="match status" value="1"/>
</dbReference>
<dbReference type="SUPFAM" id="SSF49599">
    <property type="entry name" value="TRAF domain-like"/>
    <property type="match status" value="1"/>
</dbReference>
<dbReference type="FunFam" id="3.40.390.10:FF:000015">
    <property type="entry name" value="Meprin A subunit"/>
    <property type="match status" value="1"/>
</dbReference>
<dbReference type="CDD" id="cd06263">
    <property type="entry name" value="MAM"/>
    <property type="match status" value="1"/>
</dbReference>
<dbReference type="SMART" id="SM00137">
    <property type="entry name" value="MAM"/>
    <property type="match status" value="1"/>
</dbReference>
<dbReference type="InterPro" id="IPR006026">
    <property type="entry name" value="Peptidase_Metallo"/>
</dbReference>
<keyword evidence="8" id="KW-1015">Disulfide bond</keyword>
<evidence type="ECO:0000256" key="10">
    <source>
        <dbReference type="PROSITE-ProRule" id="PRU01211"/>
    </source>
</evidence>
<feature type="domain" description="Peptidase M12A" evidence="13">
    <location>
        <begin position="1"/>
        <end position="190"/>
    </location>
</feature>
<dbReference type="Gene3D" id="2.60.210.10">
    <property type="entry name" value="Apoptosis, Tumor Necrosis Factor Receptor Associated Protein 2, Chain A"/>
    <property type="match status" value="1"/>
</dbReference>
<feature type="binding site" evidence="10">
    <location>
        <position position="96"/>
    </location>
    <ligand>
        <name>Zn(2+)</name>
        <dbReference type="ChEBI" id="CHEBI:29105"/>
        <note>catalytic</note>
    </ligand>
</feature>
<dbReference type="GO" id="GO:0016020">
    <property type="term" value="C:membrane"/>
    <property type="evidence" value="ECO:0007669"/>
    <property type="project" value="InterPro"/>
</dbReference>
<dbReference type="Proteomes" id="UP000265000">
    <property type="component" value="Unplaced"/>
</dbReference>
<dbReference type="Gene3D" id="2.60.120.200">
    <property type="match status" value="1"/>
</dbReference>
<evidence type="ECO:0000256" key="11">
    <source>
        <dbReference type="RuleBase" id="RU361183"/>
    </source>
</evidence>
<evidence type="ECO:0000256" key="6">
    <source>
        <dbReference type="ARBA" id="ARBA00023049"/>
    </source>
</evidence>
<dbReference type="Gene3D" id="3.40.390.10">
    <property type="entry name" value="Collagenase (Catalytic Domain)"/>
    <property type="match status" value="1"/>
</dbReference>
<evidence type="ECO:0000313" key="14">
    <source>
        <dbReference type="Ensembl" id="ENSFHEP00000031139.1"/>
    </source>
</evidence>
<evidence type="ECO:0000256" key="1">
    <source>
        <dbReference type="ARBA" id="ARBA00022670"/>
    </source>
</evidence>
<keyword evidence="15" id="KW-1185">Reference proteome</keyword>
<evidence type="ECO:0000256" key="4">
    <source>
        <dbReference type="ARBA" id="ARBA00022801"/>
    </source>
</evidence>
<dbReference type="SMART" id="SM00235">
    <property type="entry name" value="ZnMc"/>
    <property type="match status" value="1"/>
</dbReference>
<dbReference type="InterPro" id="IPR000998">
    <property type="entry name" value="MAM_dom"/>
</dbReference>
<dbReference type="PRINTS" id="PR00020">
    <property type="entry name" value="MAMDOMAIN"/>
</dbReference>
<evidence type="ECO:0000259" key="13">
    <source>
        <dbReference type="PROSITE" id="PS51864"/>
    </source>
</evidence>
<dbReference type="Ensembl" id="ENSFHET00000023282.1">
    <property type="protein sequence ID" value="ENSFHEP00000031139.1"/>
    <property type="gene ID" value="ENSFHEG00000016840.1"/>
</dbReference>
<accession>A0A3Q2QTX5</accession>
<comment type="caution">
    <text evidence="10">Lacks conserved residue(s) required for the propagation of feature annotation.</text>
</comment>
<keyword evidence="5 10" id="KW-0862">Zinc</keyword>
<evidence type="ECO:0000313" key="15">
    <source>
        <dbReference type="Proteomes" id="UP000265000"/>
    </source>
</evidence>
<dbReference type="Pfam" id="PF00629">
    <property type="entry name" value="MAM"/>
    <property type="match status" value="1"/>
</dbReference>
<dbReference type="SUPFAM" id="SSF49899">
    <property type="entry name" value="Concanavalin A-like lectins/glucanases"/>
    <property type="match status" value="1"/>
</dbReference>
<name>A0A3Q2QTX5_FUNHE</name>